<organism evidence="3 4">
    <name type="scientific">Chaetomidium leptoderma</name>
    <dbReference type="NCBI Taxonomy" id="669021"/>
    <lineage>
        <taxon>Eukaryota</taxon>
        <taxon>Fungi</taxon>
        <taxon>Dikarya</taxon>
        <taxon>Ascomycota</taxon>
        <taxon>Pezizomycotina</taxon>
        <taxon>Sordariomycetes</taxon>
        <taxon>Sordariomycetidae</taxon>
        <taxon>Sordariales</taxon>
        <taxon>Chaetomiaceae</taxon>
        <taxon>Chaetomidium</taxon>
    </lineage>
</organism>
<keyword evidence="4" id="KW-1185">Reference proteome</keyword>
<evidence type="ECO:0000313" key="3">
    <source>
        <dbReference type="EMBL" id="KAK4156580.1"/>
    </source>
</evidence>
<dbReference type="PANTHER" id="PTHR37451">
    <property type="entry name" value="MARVEL DOMAIN"/>
    <property type="match status" value="1"/>
</dbReference>
<feature type="region of interest" description="Disordered" evidence="1">
    <location>
        <begin position="207"/>
        <end position="350"/>
    </location>
</feature>
<evidence type="ECO:0000313" key="4">
    <source>
        <dbReference type="Proteomes" id="UP001302745"/>
    </source>
</evidence>
<comment type="caution">
    <text evidence="3">The sequence shown here is derived from an EMBL/GenBank/DDBJ whole genome shotgun (WGS) entry which is preliminary data.</text>
</comment>
<dbReference type="PANTHER" id="PTHR37451:SF4">
    <property type="entry name" value="MARVEL DOMAIN-CONTAINING PROTEIN"/>
    <property type="match status" value="1"/>
</dbReference>
<dbReference type="AlphaFoldDB" id="A0AAN6VSH2"/>
<keyword evidence="2" id="KW-0472">Membrane</keyword>
<feature type="transmembrane region" description="Helical" evidence="2">
    <location>
        <begin position="92"/>
        <end position="110"/>
    </location>
</feature>
<evidence type="ECO:0008006" key="5">
    <source>
        <dbReference type="Google" id="ProtNLM"/>
    </source>
</evidence>
<accession>A0AAN6VSH2</accession>
<dbReference type="Proteomes" id="UP001302745">
    <property type="component" value="Unassembled WGS sequence"/>
</dbReference>
<protein>
    <recommendedName>
        <fullName evidence="5">MARVEL domain-containing protein</fullName>
    </recommendedName>
</protein>
<keyword evidence="2" id="KW-1133">Transmembrane helix</keyword>
<name>A0AAN6VSH2_9PEZI</name>
<evidence type="ECO:0000256" key="1">
    <source>
        <dbReference type="SAM" id="MobiDB-lite"/>
    </source>
</evidence>
<dbReference type="EMBL" id="MU856865">
    <property type="protein sequence ID" value="KAK4156580.1"/>
    <property type="molecule type" value="Genomic_DNA"/>
</dbReference>
<feature type="compositionally biased region" description="Low complexity" evidence="1">
    <location>
        <begin position="302"/>
        <end position="316"/>
    </location>
</feature>
<evidence type="ECO:0000256" key="2">
    <source>
        <dbReference type="SAM" id="Phobius"/>
    </source>
</evidence>
<feature type="compositionally biased region" description="Pro residues" evidence="1">
    <location>
        <begin position="340"/>
        <end position="350"/>
    </location>
</feature>
<gene>
    <name evidence="3" type="ORF">C8A00DRAFT_30546</name>
</gene>
<feature type="transmembrane region" description="Helical" evidence="2">
    <location>
        <begin position="30"/>
        <end position="54"/>
    </location>
</feature>
<feature type="compositionally biased region" description="Low complexity" evidence="1">
    <location>
        <begin position="276"/>
        <end position="285"/>
    </location>
</feature>
<feature type="transmembrane region" description="Helical" evidence="2">
    <location>
        <begin position="60"/>
        <end position="80"/>
    </location>
</feature>
<reference evidence="3" key="1">
    <citation type="journal article" date="2023" name="Mol. Phylogenet. Evol.">
        <title>Genome-scale phylogeny and comparative genomics of the fungal order Sordariales.</title>
        <authorList>
            <person name="Hensen N."/>
            <person name="Bonometti L."/>
            <person name="Westerberg I."/>
            <person name="Brannstrom I.O."/>
            <person name="Guillou S."/>
            <person name="Cros-Aarteil S."/>
            <person name="Calhoun S."/>
            <person name="Haridas S."/>
            <person name="Kuo A."/>
            <person name="Mondo S."/>
            <person name="Pangilinan J."/>
            <person name="Riley R."/>
            <person name="LaButti K."/>
            <person name="Andreopoulos B."/>
            <person name="Lipzen A."/>
            <person name="Chen C."/>
            <person name="Yan M."/>
            <person name="Daum C."/>
            <person name="Ng V."/>
            <person name="Clum A."/>
            <person name="Steindorff A."/>
            <person name="Ohm R.A."/>
            <person name="Martin F."/>
            <person name="Silar P."/>
            <person name="Natvig D.O."/>
            <person name="Lalanne C."/>
            <person name="Gautier V."/>
            <person name="Ament-Velasquez S.L."/>
            <person name="Kruys A."/>
            <person name="Hutchinson M.I."/>
            <person name="Powell A.J."/>
            <person name="Barry K."/>
            <person name="Miller A.N."/>
            <person name="Grigoriev I.V."/>
            <person name="Debuchy R."/>
            <person name="Gladieux P."/>
            <person name="Hiltunen Thoren M."/>
            <person name="Johannesson H."/>
        </authorList>
    </citation>
    <scope>NUCLEOTIDE SEQUENCE</scope>
    <source>
        <strain evidence="3">CBS 538.74</strain>
    </source>
</reference>
<sequence length="350" mass="38333">MADTAMPPQPYAAPTAVADQKEQYIQQTPVWVVVVRGVQVFFGFVILVMAGMLIHGYAMGANGFALVCGLFTAGVVAYQLISEKAASARGGYNIWAVMALDLLMAIFWLASLGANAALRAAFTETVNIESCYNDGSAINSNHCTVSKRGPVANQTGLALMSAIAGLSALEWLLFIATLVFHGHTYRLWHQEHKTPAADNATVEMKAQGTPMLGPQPGPQPVHPQYTDQQQYQSQMYPPHQQPQPQQQQPAVYPPQQQPGVQPQPHAAYPDPAQYHQQQQQQQQQQTYSPHGTPAPGQPYYPPQQQQQTYSPHGTPAPGQPYYPPQQQQQQAYSPHGTPAPGQPYYPPQQQ</sequence>
<feature type="compositionally biased region" description="Low complexity" evidence="1">
    <location>
        <begin position="223"/>
        <end position="250"/>
    </location>
</feature>
<feature type="transmembrane region" description="Helical" evidence="2">
    <location>
        <begin position="157"/>
        <end position="180"/>
    </location>
</feature>
<proteinExistence type="predicted"/>
<reference evidence="3" key="2">
    <citation type="submission" date="2023-05" db="EMBL/GenBank/DDBJ databases">
        <authorList>
            <consortium name="Lawrence Berkeley National Laboratory"/>
            <person name="Steindorff A."/>
            <person name="Hensen N."/>
            <person name="Bonometti L."/>
            <person name="Westerberg I."/>
            <person name="Brannstrom I.O."/>
            <person name="Guillou S."/>
            <person name="Cros-Aarteil S."/>
            <person name="Calhoun S."/>
            <person name="Haridas S."/>
            <person name="Kuo A."/>
            <person name="Mondo S."/>
            <person name="Pangilinan J."/>
            <person name="Riley R."/>
            <person name="Labutti K."/>
            <person name="Andreopoulos B."/>
            <person name="Lipzen A."/>
            <person name="Chen C."/>
            <person name="Yanf M."/>
            <person name="Daum C."/>
            <person name="Ng V."/>
            <person name="Clum A."/>
            <person name="Ohm R."/>
            <person name="Martin F."/>
            <person name="Silar P."/>
            <person name="Natvig D."/>
            <person name="Lalanne C."/>
            <person name="Gautier V."/>
            <person name="Ament-Velasquez S.L."/>
            <person name="Kruys A."/>
            <person name="Hutchinson M.I."/>
            <person name="Powell A.J."/>
            <person name="Barry K."/>
            <person name="Miller A.N."/>
            <person name="Grigoriev I.V."/>
            <person name="Debuchy R."/>
            <person name="Gladieux P."/>
            <person name="Thoren M.H."/>
            <person name="Johannesson H."/>
        </authorList>
    </citation>
    <scope>NUCLEOTIDE SEQUENCE</scope>
    <source>
        <strain evidence="3">CBS 538.74</strain>
    </source>
</reference>
<keyword evidence="2" id="KW-0812">Transmembrane</keyword>